<dbReference type="PANTHER" id="PTHR40072">
    <property type="entry name" value="MOLYBDOPTERIN-GUANINE DINUCLEOTIDE BIOSYNTHESIS ADAPTER PROTEIN-RELATED"/>
    <property type="match status" value="1"/>
</dbReference>
<feature type="non-terminal residue" evidence="2">
    <location>
        <position position="54"/>
    </location>
</feature>
<dbReference type="InterPro" id="IPR004435">
    <property type="entry name" value="MobB_dom"/>
</dbReference>
<dbReference type="InterPro" id="IPR052539">
    <property type="entry name" value="MGD_biosynthesis_adapter"/>
</dbReference>
<dbReference type="SUPFAM" id="SSF52540">
    <property type="entry name" value="P-loop containing nucleoside triphosphate hydrolases"/>
    <property type="match status" value="1"/>
</dbReference>
<feature type="domain" description="Molybdopterin-guanine dinucleotide biosynthesis protein B (MobB)" evidence="1">
    <location>
        <begin position="4"/>
        <end position="54"/>
    </location>
</feature>
<dbReference type="InterPro" id="IPR027417">
    <property type="entry name" value="P-loop_NTPase"/>
</dbReference>
<organism evidence="2">
    <name type="scientific">marine sediment metagenome</name>
    <dbReference type="NCBI Taxonomy" id="412755"/>
    <lineage>
        <taxon>unclassified sequences</taxon>
        <taxon>metagenomes</taxon>
        <taxon>ecological metagenomes</taxon>
    </lineage>
</organism>
<evidence type="ECO:0000313" key="2">
    <source>
        <dbReference type="EMBL" id="GAG62683.1"/>
    </source>
</evidence>
<dbReference type="PANTHER" id="PTHR40072:SF1">
    <property type="entry name" value="MOLYBDOPTERIN-GUANINE DINUCLEOTIDE BIOSYNTHESIS ADAPTER PROTEIN"/>
    <property type="match status" value="1"/>
</dbReference>
<dbReference type="EMBL" id="BART01003862">
    <property type="protein sequence ID" value="GAG62683.1"/>
    <property type="molecule type" value="Genomic_DNA"/>
</dbReference>
<evidence type="ECO:0000259" key="1">
    <source>
        <dbReference type="Pfam" id="PF03205"/>
    </source>
</evidence>
<dbReference type="AlphaFoldDB" id="X0ZQG7"/>
<dbReference type="GO" id="GO:0006777">
    <property type="term" value="P:Mo-molybdopterin cofactor biosynthetic process"/>
    <property type="evidence" value="ECO:0007669"/>
    <property type="project" value="InterPro"/>
</dbReference>
<protein>
    <recommendedName>
        <fullName evidence="1">Molybdopterin-guanine dinucleotide biosynthesis protein B (MobB) domain-containing protein</fullName>
    </recommendedName>
</protein>
<dbReference type="GO" id="GO:0005525">
    <property type="term" value="F:GTP binding"/>
    <property type="evidence" value="ECO:0007669"/>
    <property type="project" value="InterPro"/>
</dbReference>
<comment type="caution">
    <text evidence="2">The sequence shown here is derived from an EMBL/GenBank/DDBJ whole genome shotgun (WGS) entry which is preliminary data.</text>
</comment>
<name>X0ZQG7_9ZZZZ</name>
<sequence length="54" mass="5931">MKAVGITGYKKSGKTTLVVNLAQELSKRDYKVATIKHASEGIDRLNSDTAEHKK</sequence>
<accession>X0ZQG7</accession>
<dbReference type="Gene3D" id="3.40.50.300">
    <property type="entry name" value="P-loop containing nucleotide triphosphate hydrolases"/>
    <property type="match status" value="1"/>
</dbReference>
<reference evidence="2" key="1">
    <citation type="journal article" date="2014" name="Front. Microbiol.">
        <title>High frequency of phylogenetically diverse reductive dehalogenase-homologous genes in deep subseafloor sedimentary metagenomes.</title>
        <authorList>
            <person name="Kawai M."/>
            <person name="Futagami T."/>
            <person name="Toyoda A."/>
            <person name="Takaki Y."/>
            <person name="Nishi S."/>
            <person name="Hori S."/>
            <person name="Arai W."/>
            <person name="Tsubouchi T."/>
            <person name="Morono Y."/>
            <person name="Uchiyama I."/>
            <person name="Ito T."/>
            <person name="Fujiyama A."/>
            <person name="Inagaki F."/>
            <person name="Takami H."/>
        </authorList>
    </citation>
    <scope>NUCLEOTIDE SEQUENCE</scope>
    <source>
        <strain evidence="2">Expedition CK06-06</strain>
    </source>
</reference>
<proteinExistence type="predicted"/>
<gene>
    <name evidence="2" type="ORF">S01H4_10217</name>
</gene>
<dbReference type="Pfam" id="PF03205">
    <property type="entry name" value="MobB"/>
    <property type="match status" value="1"/>
</dbReference>